<accession>A0ABR7SHE2</accession>
<organism evidence="2 3">
    <name type="scientific">Streptomyces polyasparticus</name>
    <dbReference type="NCBI Taxonomy" id="2767826"/>
    <lineage>
        <taxon>Bacteria</taxon>
        <taxon>Bacillati</taxon>
        <taxon>Actinomycetota</taxon>
        <taxon>Actinomycetes</taxon>
        <taxon>Kitasatosporales</taxon>
        <taxon>Streptomycetaceae</taxon>
        <taxon>Streptomyces</taxon>
    </lineage>
</organism>
<keyword evidence="1" id="KW-0812">Transmembrane</keyword>
<name>A0ABR7SHE2_9ACTN</name>
<protein>
    <submittedName>
        <fullName evidence="2">ABC transporter permease</fullName>
    </submittedName>
</protein>
<keyword evidence="3" id="KW-1185">Reference proteome</keyword>
<sequence>MRGALHAEWTKMRTVTGPLWLLLGAVTSTVALSTVAASVVHCTAEGCGGDTTRLALTGVYLGQALVVILAVPCISGEYGTGMIRTTLTAVPRRATAFAAKALTLTGVLAVAATLAVLGSLLAARLTLPGLADPALSLSNGPTLRAACGTILYLILIGLLSLGIATAVRDSATGIGVTLGLLYVVPLVAQTVGAPDWQHLLQKIAPMSAGLAVQATTGLSALPIGPWAGLAVTAGWAAAALVLGGLLLHIRDV</sequence>
<feature type="transmembrane region" description="Helical" evidence="1">
    <location>
        <begin position="101"/>
        <end position="123"/>
    </location>
</feature>
<reference evidence="2 3" key="1">
    <citation type="submission" date="2020-08" db="EMBL/GenBank/DDBJ databases">
        <title>Genemic of Streptomyces polyaspartic.</title>
        <authorList>
            <person name="Liu W."/>
        </authorList>
    </citation>
    <scope>NUCLEOTIDE SEQUENCE [LARGE SCALE GENOMIC DNA]</scope>
    <source>
        <strain evidence="2 3">TRM66268-LWL</strain>
    </source>
</reference>
<evidence type="ECO:0000313" key="3">
    <source>
        <dbReference type="Proteomes" id="UP000642284"/>
    </source>
</evidence>
<dbReference type="RefSeq" id="WP_187815290.1">
    <property type="nucleotide sequence ID" value="NZ_JACTVJ010000010.1"/>
</dbReference>
<keyword evidence="1" id="KW-1133">Transmembrane helix</keyword>
<feature type="transmembrane region" description="Helical" evidence="1">
    <location>
        <begin position="60"/>
        <end position="80"/>
    </location>
</feature>
<gene>
    <name evidence="2" type="ORF">H9Y04_19945</name>
</gene>
<evidence type="ECO:0000256" key="1">
    <source>
        <dbReference type="SAM" id="Phobius"/>
    </source>
</evidence>
<feature type="transmembrane region" description="Helical" evidence="1">
    <location>
        <begin position="226"/>
        <end position="247"/>
    </location>
</feature>
<dbReference type="Proteomes" id="UP000642284">
    <property type="component" value="Unassembled WGS sequence"/>
</dbReference>
<keyword evidence="1" id="KW-0472">Membrane</keyword>
<comment type="caution">
    <text evidence="2">The sequence shown here is derived from an EMBL/GenBank/DDBJ whole genome shotgun (WGS) entry which is preliminary data.</text>
</comment>
<evidence type="ECO:0000313" key="2">
    <source>
        <dbReference type="EMBL" id="MBC9714828.1"/>
    </source>
</evidence>
<feature type="transmembrane region" description="Helical" evidence="1">
    <location>
        <begin position="171"/>
        <end position="191"/>
    </location>
</feature>
<feature type="transmembrane region" description="Helical" evidence="1">
    <location>
        <begin position="143"/>
        <end position="164"/>
    </location>
</feature>
<proteinExistence type="predicted"/>
<dbReference type="EMBL" id="JACTVJ010000010">
    <property type="protein sequence ID" value="MBC9714828.1"/>
    <property type="molecule type" value="Genomic_DNA"/>
</dbReference>